<dbReference type="Pfam" id="PF01220">
    <property type="entry name" value="DHquinase_II"/>
    <property type="match status" value="1"/>
</dbReference>
<dbReference type="GO" id="GO:0008652">
    <property type="term" value="P:amino acid biosynthetic process"/>
    <property type="evidence" value="ECO:0007669"/>
    <property type="project" value="UniProtKB-KW"/>
</dbReference>
<sequence length="150" mass="16576">MGRVLVLHGPNLNLLGEREEGIYGKTTLEEIDRRLVEQGKDAGVEVVTRQSNHEGEIIDEIHAARGRFDAIIINPGALTHYSYALHDAVRAVDIPVIEVHLSNIYARERWRRRSVVAAAARGQIAGFGPLSYSLALQAACELIREEGGNR</sequence>
<reference evidence="13" key="1">
    <citation type="journal article" date="2015" name="MBio">
        <title>Genome-Resolved Metagenomic Analysis Reveals Roles for Candidate Phyla and Other Microbial Community Members in Biogeochemical Transformations in Oil Reservoirs.</title>
        <authorList>
            <person name="Hu P."/>
            <person name="Tom L."/>
            <person name="Singh A."/>
            <person name="Thomas B.C."/>
            <person name="Baker B.J."/>
            <person name="Piceno Y.M."/>
            <person name="Andersen G.L."/>
            <person name="Banfield J.F."/>
        </authorList>
    </citation>
    <scope>NUCLEOTIDE SEQUENCE [LARGE SCALE GENOMIC DNA]</scope>
</reference>
<dbReference type="NCBIfam" id="NF003806">
    <property type="entry name" value="PRK05395.1-3"/>
    <property type="match status" value="1"/>
</dbReference>
<dbReference type="NCBIfam" id="TIGR01088">
    <property type="entry name" value="aroQ"/>
    <property type="match status" value="1"/>
</dbReference>
<accession>A0A117LBA7</accession>
<evidence type="ECO:0000256" key="5">
    <source>
        <dbReference type="ARBA" id="ARBA00012060"/>
    </source>
</evidence>
<gene>
    <name evidence="8" type="primary">aroQ</name>
    <name evidence="12" type="ORF">XD66_1147</name>
</gene>
<dbReference type="OMA" id="AYTHYSY"/>
<feature type="binding site" evidence="8 10">
    <location>
        <position position="80"/>
    </location>
    <ligand>
        <name>substrate</name>
    </ligand>
</feature>
<evidence type="ECO:0000313" key="13">
    <source>
        <dbReference type="Proteomes" id="UP000053326"/>
    </source>
</evidence>
<dbReference type="Proteomes" id="UP000053326">
    <property type="component" value="Unassembled WGS sequence"/>
</dbReference>
<comment type="pathway">
    <text evidence="2 8">Metabolic intermediate biosynthesis; chorismate biosynthesis; chorismate from D-erythrose 4-phosphate and phosphoenolpyruvate: step 3/7.</text>
</comment>
<dbReference type="EC" id="4.2.1.10" evidence="5 8"/>
<comment type="similarity">
    <text evidence="3 8">Belongs to the type-II 3-dehydroquinase family.</text>
</comment>
<dbReference type="Gene3D" id="3.40.50.9100">
    <property type="entry name" value="Dehydroquinase, class II"/>
    <property type="match status" value="1"/>
</dbReference>
<feature type="binding site" evidence="8 10">
    <location>
        <position position="111"/>
    </location>
    <ligand>
        <name>substrate</name>
    </ligand>
</feature>
<dbReference type="NCBIfam" id="NF003807">
    <property type="entry name" value="PRK05395.1-4"/>
    <property type="match status" value="1"/>
</dbReference>
<evidence type="ECO:0000256" key="2">
    <source>
        <dbReference type="ARBA" id="ARBA00004902"/>
    </source>
</evidence>
<dbReference type="GO" id="GO:0009073">
    <property type="term" value="P:aromatic amino acid family biosynthetic process"/>
    <property type="evidence" value="ECO:0007669"/>
    <property type="project" value="UniProtKB-KW"/>
</dbReference>
<feature type="active site" description="Proton donor" evidence="8 9">
    <location>
        <position position="100"/>
    </location>
</feature>
<feature type="binding site" evidence="8 10">
    <location>
        <position position="87"/>
    </location>
    <ligand>
        <name>substrate</name>
    </ligand>
</feature>
<dbReference type="UniPathway" id="UPA00053">
    <property type="reaction ID" value="UER00086"/>
</dbReference>
<evidence type="ECO:0000256" key="4">
    <source>
        <dbReference type="ARBA" id="ARBA00011193"/>
    </source>
</evidence>
<dbReference type="NCBIfam" id="NF003805">
    <property type="entry name" value="PRK05395.1-2"/>
    <property type="match status" value="1"/>
</dbReference>
<dbReference type="CDD" id="cd00466">
    <property type="entry name" value="DHQase_II"/>
    <property type="match status" value="1"/>
</dbReference>
<dbReference type="PANTHER" id="PTHR21272:SF3">
    <property type="entry name" value="CATABOLIC 3-DEHYDROQUINASE"/>
    <property type="match status" value="1"/>
</dbReference>
<keyword evidence="6 8" id="KW-0057">Aromatic amino acid biosynthesis</keyword>
<keyword evidence="7 8" id="KW-0456">Lyase</keyword>
<comment type="subunit">
    <text evidence="4 8">Homododecamer.</text>
</comment>
<dbReference type="EMBL" id="LGFO01000155">
    <property type="protein sequence ID" value="KUK36144.1"/>
    <property type="molecule type" value="Genomic_DNA"/>
</dbReference>
<comment type="caution">
    <text evidence="12">The sequence shown here is derived from an EMBL/GenBank/DDBJ whole genome shotgun (WGS) entry which is preliminary data.</text>
</comment>
<comment type="function">
    <text evidence="8">Catalyzes a trans-dehydration via an enolate intermediate.</text>
</comment>
<evidence type="ECO:0000256" key="7">
    <source>
        <dbReference type="ARBA" id="ARBA00023239"/>
    </source>
</evidence>
<proteinExistence type="inferred from homology"/>
<comment type="catalytic activity">
    <reaction evidence="1 8">
        <text>3-dehydroquinate = 3-dehydroshikimate + H2O</text>
        <dbReference type="Rhea" id="RHEA:21096"/>
        <dbReference type="ChEBI" id="CHEBI:15377"/>
        <dbReference type="ChEBI" id="CHEBI:16630"/>
        <dbReference type="ChEBI" id="CHEBI:32364"/>
        <dbReference type="EC" id="4.2.1.10"/>
    </reaction>
</comment>
<feature type="binding site" evidence="8 10">
    <location>
        <begin position="101"/>
        <end position="102"/>
    </location>
    <ligand>
        <name>substrate</name>
    </ligand>
</feature>
<feature type="active site" description="Proton acceptor" evidence="8 9">
    <location>
        <position position="23"/>
    </location>
</feature>
<keyword evidence="8" id="KW-0028">Amino-acid biosynthesis</keyword>
<evidence type="ECO:0000256" key="3">
    <source>
        <dbReference type="ARBA" id="ARBA00011037"/>
    </source>
</evidence>
<evidence type="ECO:0000256" key="10">
    <source>
        <dbReference type="PIRSR" id="PIRSR001399-2"/>
    </source>
</evidence>
<evidence type="ECO:0000256" key="8">
    <source>
        <dbReference type="HAMAP-Rule" id="MF_00169"/>
    </source>
</evidence>
<dbReference type="InterPro" id="IPR018509">
    <property type="entry name" value="DHquinase_II_CS"/>
</dbReference>
<evidence type="ECO:0000256" key="11">
    <source>
        <dbReference type="PIRSR" id="PIRSR001399-3"/>
    </source>
</evidence>
<evidence type="ECO:0000256" key="1">
    <source>
        <dbReference type="ARBA" id="ARBA00001864"/>
    </source>
</evidence>
<dbReference type="GO" id="GO:0019631">
    <property type="term" value="P:quinate catabolic process"/>
    <property type="evidence" value="ECO:0007669"/>
    <property type="project" value="TreeGrafter"/>
</dbReference>
<dbReference type="PROSITE" id="PS01029">
    <property type="entry name" value="DEHYDROQUINASE_II"/>
    <property type="match status" value="1"/>
</dbReference>
<dbReference type="SUPFAM" id="SSF52304">
    <property type="entry name" value="Type II 3-dehydroquinate dehydratase"/>
    <property type="match status" value="1"/>
</dbReference>
<organism evidence="12 13">
    <name type="scientific">Thermacetogenium phaeum</name>
    <dbReference type="NCBI Taxonomy" id="85874"/>
    <lineage>
        <taxon>Bacteria</taxon>
        <taxon>Bacillati</taxon>
        <taxon>Bacillota</taxon>
        <taxon>Clostridia</taxon>
        <taxon>Thermoanaerobacterales</taxon>
        <taxon>Thermoanaerobacteraceae</taxon>
        <taxon>Thermacetogenium</taxon>
    </lineage>
</organism>
<dbReference type="HAMAP" id="MF_00169">
    <property type="entry name" value="AroQ"/>
    <property type="match status" value="1"/>
</dbReference>
<evidence type="ECO:0000313" key="12">
    <source>
        <dbReference type="EMBL" id="KUK36144.1"/>
    </source>
</evidence>
<dbReference type="GO" id="GO:0009423">
    <property type="term" value="P:chorismate biosynthetic process"/>
    <property type="evidence" value="ECO:0007669"/>
    <property type="project" value="UniProtKB-UniRule"/>
</dbReference>
<dbReference type="PANTHER" id="PTHR21272">
    <property type="entry name" value="CATABOLIC 3-DEHYDROQUINASE"/>
    <property type="match status" value="1"/>
</dbReference>
<feature type="site" description="Transition state stabilizer" evidence="8 11">
    <location>
        <position position="18"/>
    </location>
</feature>
<dbReference type="PIRSF" id="PIRSF001399">
    <property type="entry name" value="DHquinase_II"/>
    <property type="match status" value="1"/>
</dbReference>
<dbReference type="PATRIC" id="fig|85874.4.peg.566"/>
<dbReference type="InterPro" id="IPR036441">
    <property type="entry name" value="DHquinase_II_sf"/>
</dbReference>
<feature type="binding site" evidence="8 10">
    <location>
        <position position="74"/>
    </location>
    <ligand>
        <name>substrate</name>
    </ligand>
</feature>
<dbReference type="AlphaFoldDB" id="A0A117LBA7"/>
<name>A0A117LBA7_9THEO</name>
<evidence type="ECO:0000256" key="6">
    <source>
        <dbReference type="ARBA" id="ARBA00023141"/>
    </source>
</evidence>
<protein>
    <recommendedName>
        <fullName evidence="5 8">3-dehydroquinate dehydratase</fullName>
        <shortName evidence="8">3-dehydroquinase</shortName>
        <ecNumber evidence="5 8">4.2.1.10</ecNumber>
    </recommendedName>
    <alternativeName>
        <fullName evidence="8">Type II DHQase</fullName>
    </alternativeName>
</protein>
<dbReference type="InterPro" id="IPR001874">
    <property type="entry name" value="DHquinase_II"/>
</dbReference>
<dbReference type="GO" id="GO:0003855">
    <property type="term" value="F:3-dehydroquinate dehydratase activity"/>
    <property type="evidence" value="ECO:0007669"/>
    <property type="project" value="UniProtKB-UniRule"/>
</dbReference>
<evidence type="ECO:0000256" key="9">
    <source>
        <dbReference type="PIRSR" id="PIRSR001399-1"/>
    </source>
</evidence>